<dbReference type="InterPro" id="IPR018097">
    <property type="entry name" value="EGF_Ca-bd_CS"/>
</dbReference>
<evidence type="ECO:0000256" key="9">
    <source>
        <dbReference type="SAM" id="SignalP"/>
    </source>
</evidence>
<dbReference type="InterPro" id="IPR000742">
    <property type="entry name" value="EGF"/>
</dbReference>
<dbReference type="InterPro" id="IPR035976">
    <property type="entry name" value="Sushi/SCR/CCP_sf"/>
</dbReference>
<evidence type="ECO:0000256" key="1">
    <source>
        <dbReference type="ARBA" id="ARBA00022473"/>
    </source>
</evidence>
<keyword evidence="2 7" id="KW-0245">EGF-like domain</keyword>
<protein>
    <submittedName>
        <fullName evidence="12">Uncharacterized protein</fullName>
    </submittedName>
</protein>
<feature type="domain" description="EGF-like" evidence="10">
    <location>
        <begin position="66"/>
        <end position="102"/>
    </location>
</feature>
<dbReference type="eggNOG" id="KOG1217">
    <property type="taxonomic scope" value="Eukaryota"/>
</dbReference>
<keyword evidence="1" id="KW-0217">Developmental protein</keyword>
<dbReference type="PRINTS" id="PR00010">
    <property type="entry name" value="EGFBLOOD"/>
</dbReference>
<feature type="disulfide bond" evidence="7">
    <location>
        <begin position="92"/>
        <end position="101"/>
    </location>
</feature>
<dbReference type="PANTHER" id="PTHR12916">
    <property type="entry name" value="CYTOCHROME C OXIDASE POLYPEPTIDE VIC-2"/>
    <property type="match status" value="1"/>
</dbReference>
<feature type="disulfide bond" evidence="7">
    <location>
        <begin position="206"/>
        <end position="215"/>
    </location>
</feature>
<keyword evidence="3 9" id="KW-0732">Signal</keyword>
<evidence type="ECO:0000259" key="11">
    <source>
        <dbReference type="PROSITE" id="PS50923"/>
    </source>
</evidence>
<dbReference type="PANTHER" id="PTHR12916:SF9">
    <property type="entry name" value="NEUROGENIC LOCUS NOTCH HOMOLOG PROTEIN 1-RELATED"/>
    <property type="match status" value="1"/>
</dbReference>
<feature type="chain" id="PRO_5002933449" evidence="9">
    <location>
        <begin position="23"/>
        <end position="752"/>
    </location>
</feature>
<feature type="domain" description="EGF-like" evidence="10">
    <location>
        <begin position="294"/>
        <end position="330"/>
    </location>
</feature>
<keyword evidence="8" id="KW-0768">Sushi</keyword>
<dbReference type="InParanoid" id="C3Y5F1"/>
<feature type="signal peptide" evidence="9">
    <location>
        <begin position="1"/>
        <end position="22"/>
    </location>
</feature>
<dbReference type="InterPro" id="IPR009030">
    <property type="entry name" value="Growth_fac_rcpt_cys_sf"/>
</dbReference>
<dbReference type="PROSITE" id="PS00022">
    <property type="entry name" value="EGF_1"/>
    <property type="match status" value="10"/>
</dbReference>
<evidence type="ECO:0000256" key="8">
    <source>
        <dbReference type="PROSITE-ProRule" id="PRU00302"/>
    </source>
</evidence>
<dbReference type="Gene3D" id="2.10.25.10">
    <property type="entry name" value="Laminin"/>
    <property type="match status" value="10"/>
</dbReference>
<dbReference type="PROSITE" id="PS01186">
    <property type="entry name" value="EGF_2"/>
    <property type="match status" value="10"/>
</dbReference>
<dbReference type="PROSITE" id="PS00010">
    <property type="entry name" value="ASX_HYDROXYL"/>
    <property type="match status" value="10"/>
</dbReference>
<accession>C3Y5F1</accession>
<feature type="disulfide bond" evidence="7">
    <location>
        <begin position="244"/>
        <end position="253"/>
    </location>
</feature>
<dbReference type="PROSITE" id="PS01187">
    <property type="entry name" value="EGF_CA"/>
    <property type="match status" value="5"/>
</dbReference>
<feature type="domain" description="EGF-like" evidence="10">
    <location>
        <begin position="332"/>
        <end position="368"/>
    </location>
</feature>
<keyword evidence="6" id="KW-0325">Glycoprotein</keyword>
<reference evidence="12" key="1">
    <citation type="journal article" date="2008" name="Nature">
        <title>The amphioxus genome and the evolution of the chordate karyotype.</title>
        <authorList>
            <consortium name="US DOE Joint Genome Institute (JGI-PGF)"/>
            <person name="Putnam N.H."/>
            <person name="Butts T."/>
            <person name="Ferrier D.E.K."/>
            <person name="Furlong R.F."/>
            <person name="Hellsten U."/>
            <person name="Kawashima T."/>
            <person name="Robinson-Rechavi M."/>
            <person name="Shoguchi E."/>
            <person name="Terry A."/>
            <person name="Yu J.-K."/>
            <person name="Benito-Gutierrez E.L."/>
            <person name="Dubchak I."/>
            <person name="Garcia-Fernandez J."/>
            <person name="Gibson-Brown J.J."/>
            <person name="Grigoriev I.V."/>
            <person name="Horton A.C."/>
            <person name="de Jong P.J."/>
            <person name="Jurka J."/>
            <person name="Kapitonov V.V."/>
            <person name="Kohara Y."/>
            <person name="Kuroki Y."/>
            <person name="Lindquist E."/>
            <person name="Lucas S."/>
            <person name="Osoegawa K."/>
            <person name="Pennacchio L.A."/>
            <person name="Salamov A.A."/>
            <person name="Satou Y."/>
            <person name="Sauka-Spengler T."/>
            <person name="Schmutz J."/>
            <person name="Shin-I T."/>
            <person name="Toyoda A."/>
            <person name="Bronner-Fraser M."/>
            <person name="Fujiyama A."/>
            <person name="Holland L.Z."/>
            <person name="Holland P.W.H."/>
            <person name="Satoh N."/>
            <person name="Rokhsar D.S."/>
        </authorList>
    </citation>
    <scope>NUCLEOTIDE SEQUENCE [LARGE SCALE GENOMIC DNA]</scope>
    <source>
        <strain evidence="12">S238N-H82</strain>
        <tissue evidence="12">Testes</tissue>
    </source>
</reference>
<dbReference type="Gene3D" id="2.10.70.10">
    <property type="entry name" value="Complement Module, domain 1"/>
    <property type="match status" value="5"/>
</dbReference>
<organism>
    <name type="scientific">Branchiostoma floridae</name>
    <name type="common">Florida lancelet</name>
    <name type="synonym">Amphioxus</name>
    <dbReference type="NCBI Taxonomy" id="7739"/>
    <lineage>
        <taxon>Eukaryota</taxon>
        <taxon>Metazoa</taxon>
        <taxon>Chordata</taxon>
        <taxon>Cephalochordata</taxon>
        <taxon>Leptocardii</taxon>
        <taxon>Amphioxiformes</taxon>
        <taxon>Branchiostomatidae</taxon>
        <taxon>Branchiostoma</taxon>
    </lineage>
</organism>
<feature type="disulfide bond" evidence="7">
    <location>
        <begin position="358"/>
        <end position="367"/>
    </location>
</feature>
<feature type="domain" description="Sushi" evidence="11">
    <location>
        <begin position="617"/>
        <end position="683"/>
    </location>
</feature>
<dbReference type="EMBL" id="GG666487">
    <property type="protein sequence ID" value="EEN64198.1"/>
    <property type="molecule type" value="Genomic_DNA"/>
</dbReference>
<dbReference type="AlphaFoldDB" id="C3Y5F1"/>
<dbReference type="SMART" id="SM00179">
    <property type="entry name" value="EGF_CA"/>
    <property type="match status" value="10"/>
</dbReference>
<dbReference type="Pfam" id="PF00084">
    <property type="entry name" value="Sushi"/>
    <property type="match status" value="3"/>
</dbReference>
<dbReference type="InterPro" id="IPR000436">
    <property type="entry name" value="Sushi_SCR_CCP_dom"/>
</dbReference>
<feature type="domain" description="EGF-like" evidence="10">
    <location>
        <begin position="180"/>
        <end position="216"/>
    </location>
</feature>
<keyword evidence="5 7" id="KW-1015">Disulfide bond</keyword>
<proteinExistence type="predicted"/>
<dbReference type="InterPro" id="IPR001881">
    <property type="entry name" value="EGF-like_Ca-bd_dom"/>
</dbReference>
<evidence type="ECO:0000259" key="10">
    <source>
        <dbReference type="PROSITE" id="PS50026"/>
    </source>
</evidence>
<evidence type="ECO:0000313" key="12">
    <source>
        <dbReference type="EMBL" id="EEN64198.1"/>
    </source>
</evidence>
<dbReference type="SUPFAM" id="SSF57184">
    <property type="entry name" value="Growth factor receptor domain"/>
    <property type="match status" value="3"/>
</dbReference>
<evidence type="ECO:0000256" key="5">
    <source>
        <dbReference type="ARBA" id="ARBA00023157"/>
    </source>
</evidence>
<feature type="disulfide bond" evidence="7">
    <location>
        <begin position="320"/>
        <end position="329"/>
    </location>
</feature>
<dbReference type="CDD" id="cd00033">
    <property type="entry name" value="CCP"/>
    <property type="match status" value="3"/>
</dbReference>
<feature type="disulfide bond" evidence="7">
    <location>
        <begin position="130"/>
        <end position="139"/>
    </location>
</feature>
<name>C3Y5F1_BRAFL</name>
<feature type="domain" description="EGF-like" evidence="10">
    <location>
        <begin position="370"/>
        <end position="406"/>
    </location>
</feature>
<feature type="domain" description="Sushi" evidence="11">
    <location>
        <begin position="484"/>
        <end position="550"/>
    </location>
</feature>
<dbReference type="eggNOG" id="KOG4297">
    <property type="taxonomic scope" value="Eukaryota"/>
</dbReference>
<feature type="disulfide bond" evidence="7">
    <location>
        <begin position="168"/>
        <end position="177"/>
    </location>
</feature>
<dbReference type="GO" id="GO:0005509">
    <property type="term" value="F:calcium ion binding"/>
    <property type="evidence" value="ECO:0007669"/>
    <property type="project" value="InterPro"/>
</dbReference>
<evidence type="ECO:0000256" key="4">
    <source>
        <dbReference type="ARBA" id="ARBA00022737"/>
    </source>
</evidence>
<feature type="domain" description="EGF-like" evidence="10">
    <location>
        <begin position="218"/>
        <end position="254"/>
    </location>
</feature>
<keyword evidence="4" id="KW-0677">Repeat</keyword>
<dbReference type="Pfam" id="PF00008">
    <property type="entry name" value="EGF"/>
    <property type="match status" value="10"/>
</dbReference>
<feature type="disulfide bond" evidence="7">
    <location>
        <begin position="282"/>
        <end position="291"/>
    </location>
</feature>
<evidence type="ECO:0000256" key="3">
    <source>
        <dbReference type="ARBA" id="ARBA00022729"/>
    </source>
</evidence>
<evidence type="ECO:0000256" key="2">
    <source>
        <dbReference type="ARBA" id="ARBA00022536"/>
    </source>
</evidence>
<evidence type="ECO:0000256" key="7">
    <source>
        <dbReference type="PROSITE-ProRule" id="PRU00076"/>
    </source>
</evidence>
<feature type="disulfide bond" evidence="7">
    <location>
        <begin position="396"/>
        <end position="405"/>
    </location>
</feature>
<dbReference type="FunFam" id="2.10.25.10:FF:000122">
    <property type="entry name" value="Protein crumbs homolog 2"/>
    <property type="match status" value="9"/>
</dbReference>
<comment type="caution">
    <text evidence="7">Lacks conserved residue(s) required for the propagation of feature annotation.</text>
</comment>
<evidence type="ECO:0000256" key="6">
    <source>
        <dbReference type="ARBA" id="ARBA00023180"/>
    </source>
</evidence>
<dbReference type="PROSITE" id="PS50026">
    <property type="entry name" value="EGF_3"/>
    <property type="match status" value="10"/>
</dbReference>
<feature type="disulfide bond" evidence="7">
    <location>
        <begin position="54"/>
        <end position="63"/>
    </location>
</feature>
<dbReference type="SUPFAM" id="SSF57196">
    <property type="entry name" value="EGF/Laminin"/>
    <property type="match status" value="3"/>
</dbReference>
<feature type="domain" description="EGF-like" evidence="10">
    <location>
        <begin position="142"/>
        <end position="178"/>
    </location>
</feature>
<dbReference type="CDD" id="cd00054">
    <property type="entry name" value="EGF_CA"/>
    <property type="match status" value="10"/>
</dbReference>
<dbReference type="PROSITE" id="PS50923">
    <property type="entry name" value="SUSHI"/>
    <property type="match status" value="2"/>
</dbReference>
<feature type="domain" description="EGF-like" evidence="10">
    <location>
        <begin position="256"/>
        <end position="292"/>
    </location>
</feature>
<dbReference type="SMART" id="SM00032">
    <property type="entry name" value="CCP"/>
    <property type="match status" value="5"/>
</dbReference>
<dbReference type="SUPFAM" id="SSF57535">
    <property type="entry name" value="Complement control module/SCR domain"/>
    <property type="match status" value="5"/>
</dbReference>
<sequence length="752" mass="77988">MRVIIGVLLCLTLVFYVAPVGGQKKVTNIDECASDPCQYGGTCTDGVNGYTCECVAGYTGDDCETDIDECASDPCQYGGTCTDGVNGYTCECVAGYTGDDCETDIDECASDPCQYGGTCTDGVNGYTCECVAGYTGDDCETDIDECASDPCQYGGTCTDGVNGYTCECVAGYTGDDCETDIDECASDPCQYGGTCTDGVNGYTCECVAGYTGDDCETDIDECASDPCQYGGTCTDGVNGYTCECVAGYTGDDCETDIDECASDPCQYGGTCTDGVNGYTCECVAGYTGDDCETDIDECASDPCQYGGTCTDGVNGYTCECVAGYTGDDCETDIDECASDPCQYGGTCTDGVNGYTCECVAGYTGDDCETDTNECEGVTCDNGGTCVDGINEYSCDCADGFFGDHCETGKYYQYGLTSACQARTDPPEVERGNVYCNDSGPLYPIGTFCVHGCNNTGGYFRSSGDKSRTCQLGGTWDGEHLVCLKACSARTDPPEGGGNMYCTNSGPPYPVGTVCTHQCDNGGGFFLNSGDESRTCQVGGTWGGVDLVCAVACSARTDPPEGERGSIFCTNSGPPYAVGTLCIHQCDNEQGFFTESGDTQRTCLVGGTWDGADLVCGEACSARTDPPEGGGNMYCTNSGPPYPVDTVCTHQCDNGGGFFLNSGDESRTCQVGGTWGGVDLVCADDCPARTDPPVHQRDTVEHCDNAGPPYPIGTTCTHSCNGDLGFVTISGDGSRTCQLGGTWDGADLVCGTG</sequence>
<feature type="domain" description="EGF-like" evidence="10">
    <location>
        <begin position="104"/>
        <end position="140"/>
    </location>
</feature>
<gene>
    <name evidence="12" type="ORF">BRAFLDRAFT_125860</name>
</gene>
<dbReference type="FunFam" id="2.10.25.10:FF:000080">
    <property type="entry name" value="Neurogenic locus notch 1"/>
    <property type="match status" value="1"/>
</dbReference>
<feature type="domain" description="EGF-like" evidence="10">
    <location>
        <begin position="28"/>
        <end position="64"/>
    </location>
</feature>
<dbReference type="SMART" id="SM00181">
    <property type="entry name" value="EGF"/>
    <property type="match status" value="10"/>
</dbReference>
<dbReference type="InterPro" id="IPR000152">
    <property type="entry name" value="EGF-type_Asp/Asn_hydroxyl_site"/>
</dbReference>